<feature type="region of interest" description="Disordered" evidence="1">
    <location>
        <begin position="1"/>
        <end position="22"/>
    </location>
</feature>
<sequence length="134" mass="13578">MLGPVDGAGGLADPGRCDGDEQVADGGLVAYGADELAHHAEAAADGDRSGVRFQLAGQEAEQGGLARSVRSDQGHDGALADPEGDIAQERPPVGEVVLQVCCFQMAHGSRLSEPPDRGSNDLPGRTVAAGRHAG</sequence>
<evidence type="ECO:0000313" key="2">
    <source>
        <dbReference type="EMBL" id="GAA0652946.1"/>
    </source>
</evidence>
<evidence type="ECO:0000256" key="1">
    <source>
        <dbReference type="SAM" id="MobiDB-lite"/>
    </source>
</evidence>
<feature type="region of interest" description="Disordered" evidence="1">
    <location>
        <begin position="109"/>
        <end position="134"/>
    </location>
</feature>
<dbReference type="Proteomes" id="UP001500724">
    <property type="component" value="Unassembled WGS sequence"/>
</dbReference>
<reference evidence="3" key="1">
    <citation type="journal article" date="2019" name="Int. J. Syst. Evol. Microbiol.">
        <title>The Global Catalogue of Microorganisms (GCM) 10K type strain sequencing project: providing services to taxonomists for standard genome sequencing and annotation.</title>
        <authorList>
            <consortium name="The Broad Institute Genomics Platform"/>
            <consortium name="The Broad Institute Genome Sequencing Center for Infectious Disease"/>
            <person name="Wu L."/>
            <person name="Ma J."/>
        </authorList>
    </citation>
    <scope>NUCLEOTIDE SEQUENCE [LARGE SCALE GENOMIC DNA]</scope>
    <source>
        <strain evidence="3">JCM 10367</strain>
    </source>
</reference>
<keyword evidence="3" id="KW-1185">Reference proteome</keyword>
<accession>A0ABP3SMM6</accession>
<feature type="compositionally biased region" description="Gly residues" evidence="1">
    <location>
        <begin position="1"/>
        <end position="12"/>
    </location>
</feature>
<proteinExistence type="predicted"/>
<comment type="caution">
    <text evidence="2">The sequence shown here is derived from an EMBL/GenBank/DDBJ whole genome shotgun (WGS) entry which is preliminary data.</text>
</comment>
<gene>
    <name evidence="2" type="ORF">GCM10009535_34180</name>
</gene>
<protein>
    <submittedName>
        <fullName evidence="2">Uncharacterized protein</fullName>
    </submittedName>
</protein>
<organism evidence="2 3">
    <name type="scientific">Streptomyces thermocarboxydovorans</name>
    <dbReference type="NCBI Taxonomy" id="59298"/>
    <lineage>
        <taxon>Bacteria</taxon>
        <taxon>Bacillati</taxon>
        <taxon>Actinomycetota</taxon>
        <taxon>Actinomycetes</taxon>
        <taxon>Kitasatosporales</taxon>
        <taxon>Streptomycetaceae</taxon>
        <taxon>Streptomyces</taxon>
    </lineage>
</organism>
<dbReference type="EMBL" id="BAAAGU010000033">
    <property type="protein sequence ID" value="GAA0652946.1"/>
    <property type="molecule type" value="Genomic_DNA"/>
</dbReference>
<name>A0ABP3SMM6_9ACTN</name>
<feature type="region of interest" description="Disordered" evidence="1">
    <location>
        <begin position="57"/>
        <end position="91"/>
    </location>
</feature>
<evidence type="ECO:0000313" key="3">
    <source>
        <dbReference type="Proteomes" id="UP001500724"/>
    </source>
</evidence>